<evidence type="ECO:0000313" key="2">
    <source>
        <dbReference type="Proteomes" id="UP000240357"/>
    </source>
</evidence>
<evidence type="ECO:0000313" key="1">
    <source>
        <dbReference type="EMBL" id="PSR55215.1"/>
    </source>
</evidence>
<accession>A0A2T2YI86</accession>
<name>A0A2T2YI86_9BACT</name>
<dbReference type="Proteomes" id="UP000240357">
    <property type="component" value="Unassembled WGS sequence"/>
</dbReference>
<protein>
    <submittedName>
        <fullName evidence="1">Uncharacterized protein</fullName>
    </submittedName>
</protein>
<gene>
    <name evidence="1" type="ORF">AHMF7605_17725</name>
</gene>
<dbReference type="EMBL" id="PYFT01000001">
    <property type="protein sequence ID" value="PSR55215.1"/>
    <property type="molecule type" value="Genomic_DNA"/>
</dbReference>
<keyword evidence="2" id="KW-1185">Reference proteome</keyword>
<reference evidence="1 2" key="1">
    <citation type="submission" date="2018-03" db="EMBL/GenBank/DDBJ databases">
        <title>Adhaeribacter sp. HMF7605 Genome sequencing and assembly.</title>
        <authorList>
            <person name="Kang H."/>
            <person name="Kang J."/>
            <person name="Cha I."/>
            <person name="Kim H."/>
            <person name="Joh K."/>
        </authorList>
    </citation>
    <scope>NUCLEOTIDE SEQUENCE [LARGE SCALE GENOMIC DNA]</scope>
    <source>
        <strain evidence="1 2">HMF7605</strain>
    </source>
</reference>
<comment type="caution">
    <text evidence="1">The sequence shown here is derived from an EMBL/GenBank/DDBJ whole genome shotgun (WGS) entry which is preliminary data.</text>
</comment>
<organism evidence="1 2">
    <name type="scientific">Adhaeribacter arboris</name>
    <dbReference type="NCBI Taxonomy" id="2072846"/>
    <lineage>
        <taxon>Bacteria</taxon>
        <taxon>Pseudomonadati</taxon>
        <taxon>Bacteroidota</taxon>
        <taxon>Cytophagia</taxon>
        <taxon>Cytophagales</taxon>
        <taxon>Hymenobacteraceae</taxon>
        <taxon>Adhaeribacter</taxon>
    </lineage>
</organism>
<proteinExistence type="predicted"/>
<dbReference type="AlphaFoldDB" id="A0A2T2YI86"/>
<sequence>MSEFISGQIKQLQATHAKVEKTVTTKPGAPETKVLPDVDWTQELETFNQADINKPALRAAYEITKSTTPDNQIKTTYRKRPGYRDATVEYLEVSVSPEQQVTQIIGKYREDNYLVSSAKDFSLTCAPVNGQNQIMTYQINGTQKTIFFAPLHYQVQAKIR</sequence>